<sequence>MDAAVQESYLKKKLQNFLSEMLKMGSVKGFKHFATYLRGREEMVISIVNQPQTHHLVHSAELLESNKAMGQARRFSLQNSSSPSNSLTSKNLPYDKRKLLISMRSQMNLNITAPAVGLPPASPSDQEIQLGDENSTLFLIAGYGRYNCPYVWVRSHHERLIKLTGDSTRDKDSPLRLKTTSQWKDNDFYIWDIIAELIKLCTYPSPVNPFEVDFDYFTTLSLPEQVLASAAMVNFLQKIILHYTR</sequence>
<comment type="caution">
    <text evidence="2">The sequence shown here is derived from an EMBL/GenBank/DDBJ whole genome shotgun (WGS) entry which is preliminary data.</text>
</comment>
<evidence type="ECO:0000313" key="3">
    <source>
        <dbReference type="Proteomes" id="UP001217089"/>
    </source>
</evidence>
<accession>A0ABQ9EPS2</accession>
<feature type="domain" description="DUF7886" evidence="1">
    <location>
        <begin position="122"/>
        <end position="242"/>
    </location>
</feature>
<dbReference type="EMBL" id="JARBDR010000813">
    <property type="protein sequence ID" value="KAJ8305906.1"/>
    <property type="molecule type" value="Genomic_DNA"/>
</dbReference>
<protein>
    <recommendedName>
        <fullName evidence="1">DUF7886 domain-containing protein</fullName>
    </recommendedName>
</protein>
<dbReference type="InterPro" id="IPR057208">
    <property type="entry name" value="DUF7886"/>
</dbReference>
<dbReference type="Pfam" id="PF25377">
    <property type="entry name" value="DUF7886"/>
    <property type="match status" value="1"/>
</dbReference>
<evidence type="ECO:0000313" key="2">
    <source>
        <dbReference type="EMBL" id="KAJ8305906.1"/>
    </source>
</evidence>
<evidence type="ECO:0000259" key="1">
    <source>
        <dbReference type="Pfam" id="PF25377"/>
    </source>
</evidence>
<dbReference type="PANTHER" id="PTHR47915:SF1">
    <property type="entry name" value="SI:DKEY-19B23.7"/>
    <property type="match status" value="1"/>
</dbReference>
<dbReference type="Proteomes" id="UP001217089">
    <property type="component" value="Unassembled WGS sequence"/>
</dbReference>
<dbReference type="PANTHER" id="PTHR47915">
    <property type="entry name" value="SI:DKEY-19B23.7"/>
    <property type="match status" value="1"/>
</dbReference>
<keyword evidence="3" id="KW-1185">Reference proteome</keyword>
<reference evidence="2 3" key="1">
    <citation type="submission" date="2022-12" db="EMBL/GenBank/DDBJ databases">
        <title>Chromosome-level genome of Tegillarca granosa.</title>
        <authorList>
            <person name="Kim J."/>
        </authorList>
    </citation>
    <scope>NUCLEOTIDE SEQUENCE [LARGE SCALE GENOMIC DNA]</scope>
    <source>
        <strain evidence="2">Teg-2019</strain>
        <tissue evidence="2">Adductor muscle</tissue>
    </source>
</reference>
<proteinExistence type="predicted"/>
<gene>
    <name evidence="2" type="ORF">KUTeg_016451</name>
</gene>
<organism evidence="2 3">
    <name type="scientific">Tegillarca granosa</name>
    <name type="common">Malaysian cockle</name>
    <name type="synonym">Anadara granosa</name>
    <dbReference type="NCBI Taxonomy" id="220873"/>
    <lineage>
        <taxon>Eukaryota</taxon>
        <taxon>Metazoa</taxon>
        <taxon>Spiralia</taxon>
        <taxon>Lophotrochozoa</taxon>
        <taxon>Mollusca</taxon>
        <taxon>Bivalvia</taxon>
        <taxon>Autobranchia</taxon>
        <taxon>Pteriomorphia</taxon>
        <taxon>Arcoida</taxon>
        <taxon>Arcoidea</taxon>
        <taxon>Arcidae</taxon>
        <taxon>Tegillarca</taxon>
    </lineage>
</organism>
<name>A0ABQ9EPS2_TEGGR</name>